<evidence type="ECO:0000313" key="2">
    <source>
        <dbReference type="EMBL" id="CAH2209126.1"/>
    </source>
</evidence>
<gene>
    <name evidence="2" type="primary">jg22867</name>
    <name evidence="2" type="ORF">PAEG_LOCUS1528</name>
</gene>
<dbReference type="Proteomes" id="UP000838756">
    <property type="component" value="Unassembled WGS sequence"/>
</dbReference>
<keyword evidence="3" id="KW-1185">Reference proteome</keyword>
<evidence type="ECO:0000313" key="3">
    <source>
        <dbReference type="Proteomes" id="UP000838756"/>
    </source>
</evidence>
<organism evidence="2 3">
    <name type="scientific">Pararge aegeria aegeria</name>
    <dbReference type="NCBI Taxonomy" id="348720"/>
    <lineage>
        <taxon>Eukaryota</taxon>
        <taxon>Metazoa</taxon>
        <taxon>Ecdysozoa</taxon>
        <taxon>Arthropoda</taxon>
        <taxon>Hexapoda</taxon>
        <taxon>Insecta</taxon>
        <taxon>Pterygota</taxon>
        <taxon>Neoptera</taxon>
        <taxon>Endopterygota</taxon>
        <taxon>Lepidoptera</taxon>
        <taxon>Glossata</taxon>
        <taxon>Ditrysia</taxon>
        <taxon>Papilionoidea</taxon>
        <taxon>Nymphalidae</taxon>
        <taxon>Satyrinae</taxon>
        <taxon>Satyrini</taxon>
        <taxon>Parargina</taxon>
        <taxon>Pararge</taxon>
    </lineage>
</organism>
<dbReference type="GO" id="GO:0061343">
    <property type="term" value="P:cell adhesion involved in heart morphogenesis"/>
    <property type="evidence" value="ECO:0007669"/>
    <property type="project" value="TreeGrafter"/>
</dbReference>
<proteinExistence type="predicted"/>
<feature type="domain" description="Endonuclease/exonuclease/phosphatase" evidence="1">
    <location>
        <begin position="120"/>
        <end position="227"/>
    </location>
</feature>
<comment type="caution">
    <text evidence="2">The sequence shown here is derived from an EMBL/GenBank/DDBJ whole genome shotgun (WGS) entry which is preliminary data.</text>
</comment>
<name>A0A8S4QJ81_9NEOP</name>
<dbReference type="InterPro" id="IPR036691">
    <property type="entry name" value="Endo/exonu/phosph_ase_sf"/>
</dbReference>
<dbReference type="Pfam" id="PF14529">
    <property type="entry name" value="Exo_endo_phos_2"/>
    <property type="match status" value="1"/>
</dbReference>
<feature type="non-terminal residue" evidence="2">
    <location>
        <position position="594"/>
    </location>
</feature>
<accession>A0A8S4QJ81</accession>
<dbReference type="EMBL" id="CAKXAJ010005386">
    <property type="protein sequence ID" value="CAH2209126.1"/>
    <property type="molecule type" value="Genomic_DNA"/>
</dbReference>
<reference evidence="2" key="1">
    <citation type="submission" date="2022-03" db="EMBL/GenBank/DDBJ databases">
        <authorList>
            <person name="Lindestad O."/>
        </authorList>
    </citation>
    <scope>NUCLEOTIDE SEQUENCE</scope>
</reference>
<dbReference type="Gene3D" id="3.60.10.10">
    <property type="entry name" value="Endonuclease/exonuclease/phosphatase"/>
    <property type="match status" value="1"/>
</dbReference>
<dbReference type="OrthoDB" id="426210at2759"/>
<dbReference type="PANTHER" id="PTHR33395">
    <property type="entry name" value="TRANSCRIPTASE, PUTATIVE-RELATED-RELATED"/>
    <property type="match status" value="1"/>
</dbReference>
<dbReference type="InterPro" id="IPR005135">
    <property type="entry name" value="Endo/exonuclease/phosphatase"/>
</dbReference>
<dbReference type="GO" id="GO:0031012">
    <property type="term" value="C:extracellular matrix"/>
    <property type="evidence" value="ECO:0007669"/>
    <property type="project" value="TreeGrafter"/>
</dbReference>
<dbReference type="SUPFAM" id="SSF56219">
    <property type="entry name" value="DNase I-like"/>
    <property type="match status" value="1"/>
</dbReference>
<dbReference type="GO" id="GO:0007508">
    <property type="term" value="P:larval heart development"/>
    <property type="evidence" value="ECO:0007669"/>
    <property type="project" value="TreeGrafter"/>
</dbReference>
<dbReference type="AlphaFoldDB" id="A0A8S4QJ81"/>
<dbReference type="GO" id="GO:0003824">
    <property type="term" value="F:catalytic activity"/>
    <property type="evidence" value="ECO:0007669"/>
    <property type="project" value="InterPro"/>
</dbReference>
<dbReference type="PANTHER" id="PTHR33395:SF22">
    <property type="entry name" value="REVERSE TRANSCRIPTASE DOMAIN-CONTAINING PROTEIN"/>
    <property type="match status" value="1"/>
</dbReference>
<sequence length="594" mass="68281">MSTGASPIELLYQNVRGLRTKTEMFRLNILNHRYDLILITESWLTEGIYDREICDDRYDVLRCDRNSKTSTKKKGGGVLLCARKELNIQLHREWTCPGVESLWATIPAQSQQIQGTRNIHIGLIYAPPDNILPTRLESISSRLAELIAQYPNDYIILAGDFNLPNVTWSDSGPTIRKRGPVELHNAFMNIIDICNLSGLKQLNTIPNSKHNTLDLLFSNIDFSVNHCPNPLVPEDTFHPCLQFNLSNLLLRNTRQKPVKKPNFFKGDYRQINEHLSNINWHEALSAKSMNDVVEIFYSILNEAIKRFVPVKVKYKSNFPVWYSKPLIHIVKDKLRKHKEWKVYKNPRDYDEFAILRARQKQIQNKCYTSYIQNMQTYIAKDPKLLFSFTKSLRNSKNGYPTKLTLGNTVYTDEESACYGFSEYFESVFAKPASSYDAMSHSNSSYKESICKITIDENTVLKLLKTLKTNKGAGSDGIPPIFLTKCATNLAKPLTIIFNLSLNVYCSFPDIWKQALIVPIHKSGSKTQIENYRPISILNVMSKLFESVIYSYISPIISRSIPYEQHGFMKNRSTVTNLAVFTDYVLRSMDERCQV</sequence>
<protein>
    <submittedName>
        <fullName evidence="2">Jg22867 protein</fullName>
    </submittedName>
</protein>
<evidence type="ECO:0000259" key="1">
    <source>
        <dbReference type="Pfam" id="PF14529"/>
    </source>
</evidence>